<dbReference type="AlphaFoldDB" id="A0A2C9LD86"/>
<dbReference type="InterPro" id="IPR009003">
    <property type="entry name" value="Peptidase_S1_PA"/>
</dbReference>
<protein>
    <recommendedName>
        <fullName evidence="3">Peptidase S1 domain-containing protein</fullName>
    </recommendedName>
</protein>
<dbReference type="EnsemblMetazoa" id="BGLB029866-RA">
    <property type="protein sequence ID" value="BGLB029866-PA"/>
    <property type="gene ID" value="BGLB029866"/>
</dbReference>
<dbReference type="KEGG" id="bgt:106068249"/>
<evidence type="ECO:0008006" key="3">
    <source>
        <dbReference type="Google" id="ProtNLM"/>
    </source>
</evidence>
<reference evidence="1" key="1">
    <citation type="submission" date="2020-05" db="UniProtKB">
        <authorList>
            <consortium name="EnsemblMetazoa"/>
        </authorList>
    </citation>
    <scope>IDENTIFICATION</scope>
    <source>
        <strain evidence="1">BB02</strain>
    </source>
</reference>
<evidence type="ECO:0000313" key="2">
    <source>
        <dbReference type="Proteomes" id="UP000076420"/>
    </source>
</evidence>
<dbReference type="VEuPathDB" id="VectorBase:BGLB029866"/>
<dbReference type="SUPFAM" id="SSF50494">
    <property type="entry name" value="Trypsin-like serine proteases"/>
    <property type="match status" value="1"/>
</dbReference>
<sequence>MTSPQRPEFWPNTNMPYFLYNMRGSKHLRTGSGMVQNVIKITDSCPCHKCKQSDKPSDHYWNILVHTAANLVFDDIEASHTTCRLFYDTENSPDMVLRVEQNIDFKKYITNDCSSFYFVTCDKQLVDRLVNICEQYRSLSASIYTKYKDTRDLDRFMFIVSHPHGCSKQVSFGQWKDKYVKGFFNNVFTYLTCTCDGSSGAPVYILGHVMSYHSGSLKYGLSYSIYG</sequence>
<gene>
    <name evidence="1" type="primary">106068249</name>
</gene>
<dbReference type="VEuPathDB" id="VectorBase:BGLAX_033326"/>
<accession>A0A2C9LD86</accession>
<proteinExistence type="predicted"/>
<organism evidence="1 2">
    <name type="scientific">Biomphalaria glabrata</name>
    <name type="common">Bloodfluke planorb</name>
    <name type="synonym">Freshwater snail</name>
    <dbReference type="NCBI Taxonomy" id="6526"/>
    <lineage>
        <taxon>Eukaryota</taxon>
        <taxon>Metazoa</taxon>
        <taxon>Spiralia</taxon>
        <taxon>Lophotrochozoa</taxon>
        <taxon>Mollusca</taxon>
        <taxon>Gastropoda</taxon>
        <taxon>Heterobranchia</taxon>
        <taxon>Euthyneura</taxon>
        <taxon>Panpulmonata</taxon>
        <taxon>Hygrophila</taxon>
        <taxon>Lymnaeoidea</taxon>
        <taxon>Planorbidae</taxon>
        <taxon>Biomphalaria</taxon>
    </lineage>
</organism>
<evidence type="ECO:0000313" key="1">
    <source>
        <dbReference type="EnsemblMetazoa" id="BGLB029866-PA"/>
    </source>
</evidence>
<dbReference type="Proteomes" id="UP000076420">
    <property type="component" value="Unassembled WGS sequence"/>
</dbReference>
<name>A0A2C9LD86_BIOGL</name>